<comment type="similarity">
    <text evidence="3 15">Belongs to the anthranilate synthase component I family.</text>
</comment>
<accession>A0A7X1FSZ3</accession>
<dbReference type="AlphaFoldDB" id="A0A7X1FSZ3"/>
<dbReference type="InterPro" id="IPR019999">
    <property type="entry name" value="Anth_synth_I-like"/>
</dbReference>
<name>A0A7X1FSZ3_9SPHN</name>
<evidence type="ECO:0000256" key="7">
    <source>
        <dbReference type="ARBA" id="ARBA00022605"/>
    </source>
</evidence>
<keyword evidence="19" id="KW-1185">Reference proteome</keyword>
<evidence type="ECO:0000256" key="13">
    <source>
        <dbReference type="ARBA" id="ARBA00025634"/>
    </source>
</evidence>
<keyword evidence="9 15" id="KW-0822">Tryptophan biosynthesis</keyword>
<dbReference type="EMBL" id="JACLAW010000009">
    <property type="protein sequence ID" value="MBC2666406.1"/>
    <property type="molecule type" value="Genomic_DNA"/>
</dbReference>
<comment type="pathway">
    <text evidence="2 15">Amino-acid biosynthesis; L-tryptophan biosynthesis; L-tryptophan from chorismate: step 1/5.</text>
</comment>
<organism evidence="18 19">
    <name type="scientific">Novosphingobium flavum</name>
    <dbReference type="NCBI Taxonomy" id="1778672"/>
    <lineage>
        <taxon>Bacteria</taxon>
        <taxon>Pseudomonadati</taxon>
        <taxon>Pseudomonadota</taxon>
        <taxon>Alphaproteobacteria</taxon>
        <taxon>Sphingomonadales</taxon>
        <taxon>Sphingomonadaceae</taxon>
        <taxon>Novosphingobium</taxon>
    </lineage>
</organism>
<evidence type="ECO:0000259" key="16">
    <source>
        <dbReference type="Pfam" id="PF00425"/>
    </source>
</evidence>
<comment type="cofactor">
    <cofactor evidence="1 15">
        <name>Mg(2+)</name>
        <dbReference type="ChEBI" id="CHEBI:18420"/>
    </cofactor>
</comment>
<evidence type="ECO:0000256" key="9">
    <source>
        <dbReference type="ARBA" id="ARBA00022822"/>
    </source>
</evidence>
<evidence type="ECO:0000256" key="5">
    <source>
        <dbReference type="ARBA" id="ARBA00012266"/>
    </source>
</evidence>
<dbReference type="GO" id="GO:0000162">
    <property type="term" value="P:L-tryptophan biosynthetic process"/>
    <property type="evidence" value="ECO:0007669"/>
    <property type="project" value="UniProtKB-UniPathway"/>
</dbReference>
<evidence type="ECO:0000256" key="8">
    <source>
        <dbReference type="ARBA" id="ARBA00022723"/>
    </source>
</evidence>
<dbReference type="RefSeq" id="WP_185664705.1">
    <property type="nucleotide sequence ID" value="NZ_JACLAW010000009.1"/>
</dbReference>
<evidence type="ECO:0000313" key="18">
    <source>
        <dbReference type="EMBL" id="MBC2666406.1"/>
    </source>
</evidence>
<keyword evidence="8 15" id="KW-0479">Metal-binding</keyword>
<evidence type="ECO:0000256" key="6">
    <source>
        <dbReference type="ARBA" id="ARBA00020653"/>
    </source>
</evidence>
<dbReference type="PANTHER" id="PTHR11236:SF48">
    <property type="entry name" value="ISOCHORISMATE SYNTHASE MENF"/>
    <property type="match status" value="1"/>
</dbReference>
<evidence type="ECO:0000256" key="2">
    <source>
        <dbReference type="ARBA" id="ARBA00004873"/>
    </source>
</evidence>
<dbReference type="Pfam" id="PF00425">
    <property type="entry name" value="Chorismate_bind"/>
    <property type="match status" value="1"/>
</dbReference>
<dbReference type="InterPro" id="IPR005801">
    <property type="entry name" value="ADC_synthase"/>
</dbReference>
<evidence type="ECO:0000256" key="3">
    <source>
        <dbReference type="ARBA" id="ARBA00009562"/>
    </source>
</evidence>
<comment type="caution">
    <text evidence="18">The sequence shown here is derived from an EMBL/GenBank/DDBJ whole genome shotgun (WGS) entry which is preliminary data.</text>
</comment>
<dbReference type="SUPFAM" id="SSF56322">
    <property type="entry name" value="ADC synthase"/>
    <property type="match status" value="1"/>
</dbReference>
<evidence type="ECO:0000256" key="4">
    <source>
        <dbReference type="ARBA" id="ARBA00011575"/>
    </source>
</evidence>
<dbReference type="InterPro" id="IPR015890">
    <property type="entry name" value="Chorismate_C"/>
</dbReference>
<dbReference type="UniPathway" id="UPA00035">
    <property type="reaction ID" value="UER00040"/>
</dbReference>
<evidence type="ECO:0000259" key="17">
    <source>
        <dbReference type="Pfam" id="PF04715"/>
    </source>
</evidence>
<comment type="catalytic activity">
    <reaction evidence="14 15">
        <text>chorismate + L-glutamine = anthranilate + pyruvate + L-glutamate + H(+)</text>
        <dbReference type="Rhea" id="RHEA:21732"/>
        <dbReference type="ChEBI" id="CHEBI:15361"/>
        <dbReference type="ChEBI" id="CHEBI:15378"/>
        <dbReference type="ChEBI" id="CHEBI:16567"/>
        <dbReference type="ChEBI" id="CHEBI:29748"/>
        <dbReference type="ChEBI" id="CHEBI:29985"/>
        <dbReference type="ChEBI" id="CHEBI:58359"/>
        <dbReference type="EC" id="4.1.3.27"/>
    </reaction>
</comment>
<evidence type="ECO:0000256" key="1">
    <source>
        <dbReference type="ARBA" id="ARBA00001946"/>
    </source>
</evidence>
<dbReference type="PRINTS" id="PR00095">
    <property type="entry name" value="ANTSNTHASEI"/>
</dbReference>
<evidence type="ECO:0000256" key="12">
    <source>
        <dbReference type="ARBA" id="ARBA00023239"/>
    </source>
</evidence>
<dbReference type="PANTHER" id="PTHR11236">
    <property type="entry name" value="AMINOBENZOATE/ANTHRANILATE SYNTHASE"/>
    <property type="match status" value="1"/>
</dbReference>
<dbReference type="GO" id="GO:0046872">
    <property type="term" value="F:metal ion binding"/>
    <property type="evidence" value="ECO:0007669"/>
    <property type="project" value="UniProtKB-KW"/>
</dbReference>
<gene>
    <name evidence="15 18" type="primary">trpE</name>
    <name evidence="18" type="ORF">H7F51_12825</name>
</gene>
<dbReference type="EC" id="4.1.3.27" evidence="5 15"/>
<dbReference type="GO" id="GO:0004049">
    <property type="term" value="F:anthranilate synthase activity"/>
    <property type="evidence" value="ECO:0007669"/>
    <property type="project" value="UniProtKB-EC"/>
</dbReference>
<evidence type="ECO:0000256" key="15">
    <source>
        <dbReference type="RuleBase" id="RU364045"/>
    </source>
</evidence>
<comment type="function">
    <text evidence="13 15">Part of a heterotetrameric complex that catalyzes the two-step biosynthesis of anthranilate, an intermediate in the biosynthesis of L-tryptophan. In the first step, the glutamine-binding beta subunit (TrpG) of anthranilate synthase (AS) provides the glutamine amidotransferase activity which generates ammonia as a substrate that, along with chorismate, is used in the second step, catalyzed by the large alpha subunit of AS (TrpE) to produce anthranilate. In the absence of TrpG, TrpE can synthesize anthranilate directly from chorismate and high concentrations of ammonia.</text>
</comment>
<proteinExistence type="inferred from homology"/>
<evidence type="ECO:0000256" key="10">
    <source>
        <dbReference type="ARBA" id="ARBA00022842"/>
    </source>
</evidence>
<feature type="domain" description="Anthranilate synthase component I N-terminal" evidence="17">
    <location>
        <begin position="38"/>
        <end position="181"/>
    </location>
</feature>
<keyword evidence="11 15" id="KW-0057">Aromatic amino acid biosynthesis</keyword>
<dbReference type="InterPro" id="IPR006805">
    <property type="entry name" value="Anth_synth_I_N"/>
</dbReference>
<protein>
    <recommendedName>
        <fullName evidence="6 15">Anthranilate synthase component 1</fullName>
        <ecNumber evidence="5 15">4.1.3.27</ecNumber>
    </recommendedName>
</protein>
<reference evidence="18 19" key="1">
    <citation type="submission" date="2020-08" db="EMBL/GenBank/DDBJ databases">
        <title>The genome sequence of type strain Novosphingobium flavum NBRC 111647.</title>
        <authorList>
            <person name="Liu Y."/>
        </authorList>
    </citation>
    <scope>NUCLEOTIDE SEQUENCE [LARGE SCALE GENOMIC DNA]</scope>
    <source>
        <strain evidence="18 19">NBRC 111647</strain>
    </source>
</reference>
<evidence type="ECO:0000256" key="11">
    <source>
        <dbReference type="ARBA" id="ARBA00023141"/>
    </source>
</evidence>
<dbReference type="Proteomes" id="UP000566813">
    <property type="component" value="Unassembled WGS sequence"/>
</dbReference>
<keyword evidence="12 15" id="KW-0456">Lyase</keyword>
<dbReference type="Pfam" id="PF04715">
    <property type="entry name" value="Anth_synt_I_N"/>
    <property type="match status" value="1"/>
</dbReference>
<feature type="domain" description="Chorismate-utilising enzyme C-terminal" evidence="16">
    <location>
        <begin position="237"/>
        <end position="490"/>
    </location>
</feature>
<keyword evidence="10 15" id="KW-0460">Magnesium</keyword>
<sequence>MTLTATAAATSTPENAAPALAQLAAGKPALVWRRLVADTETPVGAALKLFEDGRGDFLLESVEGGAVRGRYSLLGIDPDLVFRATGHGAEINRAWQTDRAAFSPLAGDALAELRALAASCRIDVPAELPPALACLVGYFGYETIGLVEKLPRAPQSALELPDMLFVRPTLILVIDRLSDALWCVAPLWPGQGEPQAQIDAAAERIDAALARLARPAPPPVHRADLPEPVRTPVIAPERYEQMVRKGQEYIVAGDIFQVVLAQRFTTPFALPPIALYRALRRVNPSPFLYFLDLPGFALIGSSPEILVRVRHGEVTIRPIAGTRPRGATPEEDRANEESLLADPKERAEHLMLLDLGRNDVGRVAAKGSVKVTESYTIERYSHVMHIVSNVVGKLDTANHDAVDAVFAGFPAGTVSGAPKVRACEIIAELEPETRGAYAGGVGYFAPDGSVDSCIVLRTAVLKDGVMHVQAGAGIVADSVPASEQAECENKAGALFAAAREAVRLAAEPGFGQ</sequence>
<dbReference type="NCBIfam" id="TIGR00564">
    <property type="entry name" value="trpE_most"/>
    <property type="match status" value="1"/>
</dbReference>
<dbReference type="Gene3D" id="3.60.120.10">
    <property type="entry name" value="Anthranilate synthase"/>
    <property type="match status" value="1"/>
</dbReference>
<comment type="subunit">
    <text evidence="4 15">Heterotetramer consisting of two non-identical subunits: a beta subunit (TrpG) and a large alpha subunit (TrpE).</text>
</comment>
<evidence type="ECO:0000313" key="19">
    <source>
        <dbReference type="Proteomes" id="UP000566813"/>
    </source>
</evidence>
<dbReference type="InterPro" id="IPR005256">
    <property type="entry name" value="Anth_synth_I_PabB"/>
</dbReference>
<keyword evidence="7 15" id="KW-0028">Amino-acid biosynthesis</keyword>
<evidence type="ECO:0000256" key="14">
    <source>
        <dbReference type="ARBA" id="ARBA00047683"/>
    </source>
</evidence>